<keyword evidence="3" id="KW-1185">Reference proteome</keyword>
<organism evidence="2 3">
    <name type="scientific">Paraburkholderia phymatum (strain DSM 17167 / CIP 108236 / LMG 21445 / STM815)</name>
    <name type="common">Burkholderia phymatum</name>
    <dbReference type="NCBI Taxonomy" id="391038"/>
    <lineage>
        <taxon>Bacteria</taxon>
        <taxon>Pseudomonadati</taxon>
        <taxon>Pseudomonadota</taxon>
        <taxon>Betaproteobacteria</taxon>
        <taxon>Burkholderiales</taxon>
        <taxon>Burkholderiaceae</taxon>
        <taxon>Paraburkholderia</taxon>
    </lineage>
</organism>
<protein>
    <submittedName>
        <fullName evidence="2">Uncharacterized protein</fullName>
    </submittedName>
</protein>
<dbReference type="HOGENOM" id="CLU_1812156_0_0_4"/>
<proteinExistence type="predicted"/>
<reference evidence="3" key="1">
    <citation type="journal article" date="2014" name="Stand. Genomic Sci.">
        <title>Complete genome sequence of Burkholderia phymatum STM815(T), a broad host range and efficient nitrogen-fixing symbiont of Mimosa species.</title>
        <authorList>
            <person name="Moulin L."/>
            <person name="Klonowska A."/>
            <person name="Caroline B."/>
            <person name="Booth K."/>
            <person name="Vriezen J.A."/>
            <person name="Melkonian R."/>
            <person name="James E.K."/>
            <person name="Young J.P."/>
            <person name="Bena G."/>
            <person name="Hauser L."/>
            <person name="Land M."/>
            <person name="Kyrpides N."/>
            <person name="Bruce D."/>
            <person name="Chain P."/>
            <person name="Copeland A."/>
            <person name="Pitluck S."/>
            <person name="Woyke T."/>
            <person name="Lizotte-Waniewski M."/>
            <person name="Bristow J."/>
            <person name="Riley M."/>
        </authorList>
    </citation>
    <scope>NUCLEOTIDE SEQUENCE [LARGE SCALE GENOMIC DNA]</scope>
    <source>
        <strain evidence="3">DSM 17167 / CIP 108236 / LMG 21445 / STM815</strain>
    </source>
</reference>
<dbReference type="Proteomes" id="UP000001192">
    <property type="component" value="Chromosome 2"/>
</dbReference>
<dbReference type="AlphaFoldDB" id="B2JMC5"/>
<gene>
    <name evidence="2" type="ordered locus">Bphy_5174</name>
</gene>
<sequence>MHPMDGARVNGRRQKRVDHRRTHRASVWSHRRPAVICPKKSLGGALHQRADMNASSREMTVRPDFCVAHFVSPKRRGIAWIGRIRWKNSRVLTKRYAFASKGWKSSGSGLPRWTPVGGIGKILNIFMRTWLQACMRLKDFAT</sequence>
<accession>B2JMC5</accession>
<evidence type="ECO:0000313" key="3">
    <source>
        <dbReference type="Proteomes" id="UP000001192"/>
    </source>
</evidence>
<feature type="compositionally biased region" description="Basic residues" evidence="1">
    <location>
        <begin position="10"/>
        <end position="29"/>
    </location>
</feature>
<feature type="region of interest" description="Disordered" evidence="1">
    <location>
        <begin position="1"/>
        <end position="29"/>
    </location>
</feature>
<evidence type="ECO:0000313" key="2">
    <source>
        <dbReference type="EMBL" id="ACC74260.1"/>
    </source>
</evidence>
<name>B2JMC5_PARP8</name>
<dbReference type="EMBL" id="CP001044">
    <property type="protein sequence ID" value="ACC74260.1"/>
    <property type="molecule type" value="Genomic_DNA"/>
</dbReference>
<dbReference type="KEGG" id="bph:Bphy_5174"/>
<evidence type="ECO:0000256" key="1">
    <source>
        <dbReference type="SAM" id="MobiDB-lite"/>
    </source>
</evidence>